<organism evidence="3">
    <name type="scientific">Picea abies</name>
    <name type="common">Norway spruce</name>
    <name type="synonym">Picea excelsa</name>
    <dbReference type="NCBI Taxonomy" id="3329"/>
    <lineage>
        <taxon>Eukaryota</taxon>
        <taxon>Viridiplantae</taxon>
        <taxon>Streptophyta</taxon>
        <taxon>Embryophyta</taxon>
        <taxon>Tracheophyta</taxon>
        <taxon>Spermatophyta</taxon>
        <taxon>Pinopsida</taxon>
        <taxon>Pinidae</taxon>
        <taxon>Conifers I</taxon>
        <taxon>Pinales</taxon>
        <taxon>Pinaceae</taxon>
        <taxon>Picea</taxon>
    </lineage>
</organism>
<dbReference type="Gene3D" id="3.30.710.10">
    <property type="entry name" value="Potassium Channel Kv1.1, Chain A"/>
    <property type="match status" value="1"/>
</dbReference>
<dbReference type="PROSITE" id="PS50097">
    <property type="entry name" value="BTB"/>
    <property type="match status" value="1"/>
</dbReference>
<protein>
    <submittedName>
        <fullName evidence="3">TAZ-type zinc finger</fullName>
    </submittedName>
</protein>
<gene>
    <name evidence="3" type="primary">TAZ</name>
</gene>
<accession>B2KZJ0</accession>
<dbReference type="SUPFAM" id="SSF54695">
    <property type="entry name" value="POZ domain"/>
    <property type="match status" value="1"/>
</dbReference>
<reference evidence="3" key="1">
    <citation type="journal article" date="2009" name="Plant Physiol. Biochem.">
        <title>Effect of bud burst forcing on transcript expression of selected genes in needles of Norway spruce during autumn.</title>
        <authorList>
            <person name="Asante D.K."/>
            <person name="Yakovlev I.A."/>
            <person name="Fossdal C.G."/>
            <person name="Timmerhaus G."/>
            <person name="Partanen J."/>
            <person name="Johnsen O."/>
        </authorList>
    </citation>
    <scope>NUCLEOTIDE SEQUENCE</scope>
</reference>
<comment type="pathway">
    <text evidence="1">Protein modification; protein ubiquitination.</text>
</comment>
<dbReference type="GO" id="GO:0006355">
    <property type="term" value="P:regulation of DNA-templated transcription"/>
    <property type="evidence" value="ECO:0007669"/>
    <property type="project" value="UniProtKB-ARBA"/>
</dbReference>
<dbReference type="PANTHER" id="PTHR46287">
    <property type="entry name" value="BTB/POZ AND TAZ DOMAIN-CONTAINING PROTEIN 3-RELATED"/>
    <property type="match status" value="1"/>
</dbReference>
<feature type="non-terminal residue" evidence="3">
    <location>
        <position position="180"/>
    </location>
</feature>
<dbReference type="PANTHER" id="PTHR46287:SF11">
    <property type="entry name" value="BTB_POZ AND TAZ DOMAIN-CONTAINING PROTEIN 4"/>
    <property type="match status" value="1"/>
</dbReference>
<proteinExistence type="evidence at transcript level"/>
<dbReference type="InterPro" id="IPR044513">
    <property type="entry name" value="BT1/2/3/4/5"/>
</dbReference>
<sequence length="180" mass="19961">MAQSSTEFDSSWVDASPPSYDQSMQLLHENCASVGCSTKVEVSLNPSLSRSVSRKDFPKPPPPPGPAYNRCHLQNIFSVTHSCNRYPGYNCVPKGTVDTWNQLFQDGYKADVQIFTYDGGVIPAHSNVLGIASPVLKNLLKQQSVKSVKSRLRGFTITGVPYDAVRAFICFLYSSRYEQE</sequence>
<dbReference type="AlphaFoldDB" id="B2KZJ0"/>
<evidence type="ECO:0000256" key="1">
    <source>
        <dbReference type="ARBA" id="ARBA00004906"/>
    </source>
</evidence>
<evidence type="ECO:0000259" key="2">
    <source>
        <dbReference type="PROSITE" id="PS50097"/>
    </source>
</evidence>
<dbReference type="InterPro" id="IPR000210">
    <property type="entry name" value="BTB/POZ_dom"/>
</dbReference>
<dbReference type="InterPro" id="IPR011333">
    <property type="entry name" value="SKP1/BTB/POZ_sf"/>
</dbReference>
<evidence type="ECO:0000313" key="3">
    <source>
        <dbReference type="EMBL" id="ACA04881.1"/>
    </source>
</evidence>
<feature type="domain" description="BTB" evidence="2">
    <location>
        <begin position="110"/>
        <end position="180"/>
    </location>
</feature>
<dbReference type="Pfam" id="PF00651">
    <property type="entry name" value="BTB"/>
    <property type="match status" value="1"/>
</dbReference>
<dbReference type="EMBL" id="EU332979">
    <property type="protein sequence ID" value="ACA04881.1"/>
    <property type="molecule type" value="mRNA"/>
</dbReference>
<name>B2KZJ0_PICAB</name>